<dbReference type="PATRIC" id="fig|649747.3.peg.1954"/>
<dbReference type="AlphaFoldDB" id="U1X5J5"/>
<dbReference type="Proteomes" id="UP000016511">
    <property type="component" value="Unassembled WGS sequence"/>
</dbReference>
<dbReference type="GeneID" id="92838608"/>
<evidence type="ECO:0000313" key="2">
    <source>
        <dbReference type="Proteomes" id="UP000016511"/>
    </source>
</evidence>
<accession>U1X5J5</accession>
<comment type="caution">
    <text evidence="1">The sequence shown here is derived from an EMBL/GenBank/DDBJ whole genome shotgun (WGS) entry which is preliminary data.</text>
</comment>
<organism evidence="1 2">
    <name type="scientific">Aneurinibacillus aneurinilyticus ATCC 12856</name>
    <dbReference type="NCBI Taxonomy" id="649747"/>
    <lineage>
        <taxon>Bacteria</taxon>
        <taxon>Bacillati</taxon>
        <taxon>Bacillota</taxon>
        <taxon>Bacilli</taxon>
        <taxon>Bacillales</taxon>
        <taxon>Paenibacillaceae</taxon>
        <taxon>Aneurinibacillus group</taxon>
        <taxon>Aneurinibacillus</taxon>
    </lineage>
</organism>
<gene>
    <name evidence="1" type="ORF">HMPREF0083_02158</name>
</gene>
<proteinExistence type="predicted"/>
<reference evidence="1 2" key="1">
    <citation type="submission" date="2013-08" db="EMBL/GenBank/DDBJ databases">
        <authorList>
            <person name="Weinstock G."/>
            <person name="Sodergren E."/>
            <person name="Wylie T."/>
            <person name="Fulton L."/>
            <person name="Fulton R."/>
            <person name="Fronick C."/>
            <person name="O'Laughlin M."/>
            <person name="Godfrey J."/>
            <person name="Miner T."/>
            <person name="Herter B."/>
            <person name="Appelbaum E."/>
            <person name="Cordes M."/>
            <person name="Lek S."/>
            <person name="Wollam A."/>
            <person name="Pepin K.H."/>
            <person name="Palsikar V.B."/>
            <person name="Mitreva M."/>
            <person name="Wilson R.K."/>
        </authorList>
    </citation>
    <scope>NUCLEOTIDE SEQUENCE [LARGE SCALE GENOMIC DNA]</scope>
    <source>
        <strain evidence="1 2">ATCC 12856</strain>
    </source>
</reference>
<dbReference type="STRING" id="649747.HMPREF0083_02158"/>
<protein>
    <recommendedName>
        <fullName evidence="3">DUF1450 domain-containing protein</fullName>
    </recommendedName>
</protein>
<name>U1X5J5_ANEAE</name>
<evidence type="ECO:0000313" key="1">
    <source>
        <dbReference type="EMBL" id="ERI09793.1"/>
    </source>
</evidence>
<dbReference type="EMBL" id="AWSJ01000137">
    <property type="protein sequence ID" value="ERI09793.1"/>
    <property type="molecule type" value="Genomic_DNA"/>
</dbReference>
<dbReference type="HOGENOM" id="CLU_163820_1_0_9"/>
<evidence type="ECO:0008006" key="3">
    <source>
        <dbReference type="Google" id="ProtNLM"/>
    </source>
</evidence>
<sequence length="78" mass="8818">MKMALTLRICHKCTDNVKKLRKKLGKLEPTAKICVGCQSMCKIGKRKEFVIIGKNEIVTAKSTKKVVKKVEKALRKCN</sequence>
<dbReference type="RefSeq" id="WP_021620792.1">
    <property type="nucleotide sequence ID" value="NZ_KE952749.1"/>
</dbReference>
<keyword evidence="2" id="KW-1185">Reference proteome</keyword>